<comment type="similarity">
    <text evidence="1">Belongs to the short-chain dehydrogenases/reductases (SDR) family.</text>
</comment>
<comment type="subunit">
    <text evidence="2">Homotetramer.</text>
</comment>
<keyword evidence="5" id="KW-1185">Reference proteome</keyword>
<dbReference type="InterPro" id="IPR036291">
    <property type="entry name" value="NAD(P)-bd_dom_sf"/>
</dbReference>
<dbReference type="Gene3D" id="3.40.50.720">
    <property type="entry name" value="NAD(P)-binding Rossmann-like Domain"/>
    <property type="match status" value="1"/>
</dbReference>
<evidence type="ECO:0000313" key="4">
    <source>
        <dbReference type="EMBL" id="AGX03086.1"/>
    </source>
</evidence>
<evidence type="ECO:0000256" key="2">
    <source>
        <dbReference type="ARBA" id="ARBA00011881"/>
    </source>
</evidence>
<dbReference type="CDD" id="cd05359">
    <property type="entry name" value="ChcA_like_SDR_c"/>
    <property type="match status" value="1"/>
</dbReference>
<dbReference type="InterPro" id="IPR002347">
    <property type="entry name" value="SDR_fam"/>
</dbReference>
<organism evidence="4 5">
    <name type="scientific">Bacillus infantis NRRL B-14911</name>
    <dbReference type="NCBI Taxonomy" id="1367477"/>
    <lineage>
        <taxon>Bacteria</taxon>
        <taxon>Bacillati</taxon>
        <taxon>Bacillota</taxon>
        <taxon>Bacilli</taxon>
        <taxon>Bacillales</taxon>
        <taxon>Bacillaceae</taxon>
        <taxon>Bacillus</taxon>
    </lineage>
</organism>
<protein>
    <submittedName>
        <fullName evidence="4">Enoyl-ACP reductase</fullName>
        <ecNumber evidence="4">1.3.1.10</ecNumber>
    </submittedName>
</protein>
<dbReference type="PRINTS" id="PR00081">
    <property type="entry name" value="GDHRDH"/>
</dbReference>
<dbReference type="PANTHER" id="PTHR43639:SF1">
    <property type="entry name" value="SHORT-CHAIN DEHYDROGENASE_REDUCTASE FAMILY PROTEIN"/>
    <property type="match status" value="1"/>
</dbReference>
<dbReference type="EC" id="1.3.1.10" evidence="4"/>
<accession>U5L8J1</accession>
<dbReference type="KEGG" id="bif:N288_05665"/>
<proteinExistence type="inferred from homology"/>
<gene>
    <name evidence="4" type="ORF">N288_05665</name>
</gene>
<sequence>MKTNETGKELRFMTQKVALVTGSSRGIGKATAISLAKEGYDIVINYARSKKSAQETAEQIEALGRKALIVRANVGDVEKIKVLFQEIRNEFGRLDVFVNNAASGVLRPAMELEESHWDWTMNINSKALLFCAQEAAKLMEESGGGKIVSISSLGSIRYLENYTTVGVSKAALEALTRYLAVELAPMNIAVNAVSGGAVDTEALKHFPNREDLLSEAREKTPAGRMVEIEDMVNAVMFLLSDKSGMIRGQTIIVDGGISLLV</sequence>
<dbReference type="GO" id="GO:0141148">
    <property type="term" value="F:enoyl-[acyl-carrier-protein] reductase (NADPH) activity"/>
    <property type="evidence" value="ECO:0007669"/>
    <property type="project" value="UniProtKB-EC"/>
</dbReference>
<name>U5L8J1_9BACI</name>
<dbReference type="EMBL" id="CP006643">
    <property type="protein sequence ID" value="AGX03086.1"/>
    <property type="molecule type" value="Genomic_DNA"/>
</dbReference>
<dbReference type="STRING" id="1367477.N288_05665"/>
<dbReference type="PANTHER" id="PTHR43639">
    <property type="entry name" value="OXIDOREDUCTASE, SHORT-CHAIN DEHYDROGENASE/REDUCTASE FAMILY (AFU_ORTHOLOGUE AFUA_5G02870)"/>
    <property type="match status" value="1"/>
</dbReference>
<keyword evidence="3 4" id="KW-0560">Oxidoreductase</keyword>
<evidence type="ECO:0000313" key="5">
    <source>
        <dbReference type="Proteomes" id="UP000017805"/>
    </source>
</evidence>
<dbReference type="PRINTS" id="PR00080">
    <property type="entry name" value="SDRFAMILY"/>
</dbReference>
<dbReference type="Proteomes" id="UP000017805">
    <property type="component" value="Chromosome"/>
</dbReference>
<dbReference type="Pfam" id="PF13561">
    <property type="entry name" value="adh_short_C2"/>
    <property type="match status" value="1"/>
</dbReference>
<reference evidence="4 5" key="1">
    <citation type="submission" date="2013-07" db="EMBL/GenBank/DDBJ databases">
        <title>Complete genome sequence of Bacillus infantis NRRL B-14911 that has potential to induce cardiac disease by antigenic mimicry.</title>
        <authorList>
            <person name="Massilamany C."/>
            <person name="Smith T.P.L."/>
            <person name="Loy J.D."/>
            <person name="Barletta R."/>
            <person name="Reddy J."/>
        </authorList>
    </citation>
    <scope>NUCLEOTIDE SEQUENCE [LARGE SCALE GENOMIC DNA]</scope>
    <source>
        <strain evidence="4 5">NRRL B-14911</strain>
    </source>
</reference>
<dbReference type="FunFam" id="3.40.50.720:FF:000084">
    <property type="entry name" value="Short-chain dehydrogenase reductase"/>
    <property type="match status" value="1"/>
</dbReference>
<dbReference type="HOGENOM" id="CLU_010194_1_3_9"/>
<evidence type="ECO:0000256" key="1">
    <source>
        <dbReference type="ARBA" id="ARBA00006484"/>
    </source>
</evidence>
<dbReference type="NCBIfam" id="NF005975">
    <property type="entry name" value="PRK08063.1"/>
    <property type="match status" value="1"/>
</dbReference>
<dbReference type="AlphaFoldDB" id="U5L8J1"/>
<dbReference type="PATRIC" id="fig|1367477.3.peg.1067"/>
<evidence type="ECO:0000256" key="3">
    <source>
        <dbReference type="ARBA" id="ARBA00023002"/>
    </source>
</evidence>
<dbReference type="SUPFAM" id="SSF51735">
    <property type="entry name" value="NAD(P)-binding Rossmann-fold domains"/>
    <property type="match status" value="1"/>
</dbReference>
<dbReference type="GO" id="GO:0008206">
    <property type="term" value="P:bile acid metabolic process"/>
    <property type="evidence" value="ECO:0007669"/>
    <property type="project" value="UniProtKB-ARBA"/>
</dbReference>